<dbReference type="Gene3D" id="3.40.50.300">
    <property type="entry name" value="P-loop containing nucleotide triphosphate hydrolases"/>
    <property type="match status" value="1"/>
</dbReference>
<dbReference type="InterPro" id="IPR006073">
    <property type="entry name" value="GTP-bd"/>
</dbReference>
<dbReference type="InterPro" id="IPR045086">
    <property type="entry name" value="OBG_GTPase"/>
</dbReference>
<organism evidence="7 8">
    <name type="scientific">Rhizophlyctis rosea</name>
    <dbReference type="NCBI Taxonomy" id="64517"/>
    <lineage>
        <taxon>Eukaryota</taxon>
        <taxon>Fungi</taxon>
        <taxon>Fungi incertae sedis</taxon>
        <taxon>Chytridiomycota</taxon>
        <taxon>Chytridiomycota incertae sedis</taxon>
        <taxon>Chytridiomycetes</taxon>
        <taxon>Rhizophlyctidales</taxon>
        <taxon>Rhizophlyctidaceae</taxon>
        <taxon>Rhizophlyctis</taxon>
    </lineage>
</organism>
<dbReference type="PROSITE" id="PS51710">
    <property type="entry name" value="G_OBG"/>
    <property type="match status" value="1"/>
</dbReference>
<proteinExistence type="inferred from homology"/>
<dbReference type="Gene3D" id="2.70.210.12">
    <property type="entry name" value="GTP1/OBG domain"/>
    <property type="match status" value="1"/>
</dbReference>
<evidence type="ECO:0000256" key="3">
    <source>
        <dbReference type="ARBA" id="ARBA00023134"/>
    </source>
</evidence>
<accession>A0AAD5X4Y0</accession>
<keyword evidence="8" id="KW-1185">Reference proteome</keyword>
<dbReference type="PRINTS" id="PR00326">
    <property type="entry name" value="GTP1OBG"/>
</dbReference>
<comment type="similarity">
    <text evidence="1">Belongs to the TRAFAC class OBG-HflX-like GTPase superfamily. OBG GTPase family.</text>
</comment>
<dbReference type="GO" id="GO:0042254">
    <property type="term" value="P:ribosome biogenesis"/>
    <property type="evidence" value="ECO:0007669"/>
    <property type="project" value="UniProtKB-UniRule"/>
</dbReference>
<dbReference type="InterPro" id="IPR031167">
    <property type="entry name" value="G_OBG"/>
</dbReference>
<feature type="domain" description="OBG-type G" evidence="5">
    <location>
        <begin position="511"/>
        <end position="680"/>
    </location>
</feature>
<feature type="domain" description="Obg" evidence="6">
    <location>
        <begin position="273"/>
        <end position="510"/>
    </location>
</feature>
<dbReference type="Proteomes" id="UP001212841">
    <property type="component" value="Unassembled WGS sequence"/>
</dbReference>
<dbReference type="InterPro" id="IPR006169">
    <property type="entry name" value="GTP1_OBG_dom"/>
</dbReference>
<dbReference type="GO" id="GO:0003924">
    <property type="term" value="F:GTPase activity"/>
    <property type="evidence" value="ECO:0007669"/>
    <property type="project" value="InterPro"/>
</dbReference>
<dbReference type="PANTHER" id="PTHR11702">
    <property type="entry name" value="DEVELOPMENTALLY REGULATED GTP-BINDING PROTEIN-RELATED"/>
    <property type="match status" value="1"/>
</dbReference>
<evidence type="ECO:0000259" key="5">
    <source>
        <dbReference type="PROSITE" id="PS51710"/>
    </source>
</evidence>
<dbReference type="Pfam" id="PF01926">
    <property type="entry name" value="MMR_HSR1"/>
    <property type="match status" value="1"/>
</dbReference>
<evidence type="ECO:0000256" key="2">
    <source>
        <dbReference type="ARBA" id="ARBA00022741"/>
    </source>
</evidence>
<name>A0AAD5X4Y0_9FUNG</name>
<dbReference type="SUPFAM" id="SSF52540">
    <property type="entry name" value="P-loop containing nucleoside triphosphate hydrolases"/>
    <property type="match status" value="1"/>
</dbReference>
<feature type="region of interest" description="Disordered" evidence="4">
    <location>
        <begin position="192"/>
        <end position="212"/>
    </location>
</feature>
<keyword evidence="2" id="KW-0547">Nucleotide-binding</keyword>
<reference evidence="7" key="1">
    <citation type="submission" date="2020-05" db="EMBL/GenBank/DDBJ databases">
        <title>Phylogenomic resolution of chytrid fungi.</title>
        <authorList>
            <person name="Stajich J.E."/>
            <person name="Amses K."/>
            <person name="Simmons R."/>
            <person name="Seto K."/>
            <person name="Myers J."/>
            <person name="Bonds A."/>
            <person name="Quandt C.A."/>
            <person name="Barry K."/>
            <person name="Liu P."/>
            <person name="Grigoriev I."/>
            <person name="Longcore J.E."/>
            <person name="James T.Y."/>
        </authorList>
    </citation>
    <scope>NUCLEOTIDE SEQUENCE</scope>
    <source>
        <strain evidence="7">JEL0318</strain>
    </source>
</reference>
<keyword evidence="3" id="KW-0342">GTP-binding</keyword>
<evidence type="ECO:0000313" key="7">
    <source>
        <dbReference type="EMBL" id="KAJ3055334.1"/>
    </source>
</evidence>
<dbReference type="Pfam" id="PF01018">
    <property type="entry name" value="GTP1_OBG"/>
    <property type="match status" value="2"/>
</dbReference>
<dbReference type="SUPFAM" id="SSF82051">
    <property type="entry name" value="Obg GTP-binding protein N-terminal domain"/>
    <property type="match status" value="1"/>
</dbReference>
<gene>
    <name evidence="7" type="ORF">HK097_010834</name>
</gene>
<sequence length="708" mass="77352">METAGSGDGGSIRKGAICSEPDGYGMKRVVTQVYFRVMLNLLELGIVSTEPADVYAQDIHTFEERKKAIERDLTTANSNITMFMETLTFLGPDEDPTTNELVQVGFCEIKASVNFPNEAIDIEDPELLGELVKVKESVDNVLQHYWEVVDQRIGKGVAKPPSQQANGEPKTNAIDDLRGLDFAPTAPQAANDAFADESGAGPSSFPPDEPPYVPSEKKLGYVKRHFLAVSLESSIPANHTAPEFPNSETDTTPAQSLLIKPSVLRKFVGKNESAFVDWKRIRVTGGKGGNGAISFFKSALHPVGPPSGGNGGKGGDVYIVASSELTSLNNVSSVYVADHGRSGGSKQQHGPNGKDLEIHLPVGTEVREVEAPISERPPVFEEEYDSDDERRGFAPPKRTPPPLVSSEDQPEWQESDLEKLRQNFKFQSGYVPQDDRVKMLLERIIEEPPPKTEKLSFNLSHHGERHCIVRGGRGGYGNPHFLSSEIRGPAFAGKGTSGPTIYLELELKTIADAGLVGLPNAGKSTFLGAVSNAHPKIAPYPFTTLNPYVGTIDYPDFWRMTIADIPGLIEGAHRNVGLGHRFLRHIERSKMLVYVVDLAEDAPWKDLNVLKRELELYQAGLTNRPSLVVANKADLGIKAKRNLEVMKRQAEKTGDVVVPCSAKEGKNVETVTGVMRQMVEKLRRDEKEAAHVEQEKLAAVFKPPSAAA</sequence>
<evidence type="ECO:0008006" key="9">
    <source>
        <dbReference type="Google" id="ProtNLM"/>
    </source>
</evidence>
<feature type="region of interest" description="Disordered" evidence="4">
    <location>
        <begin position="368"/>
        <end position="411"/>
    </location>
</feature>
<dbReference type="PANTHER" id="PTHR11702:SF31">
    <property type="entry name" value="MITOCHONDRIAL RIBOSOME-ASSOCIATED GTPASE 2"/>
    <property type="match status" value="1"/>
</dbReference>
<evidence type="ECO:0000259" key="6">
    <source>
        <dbReference type="PROSITE" id="PS51883"/>
    </source>
</evidence>
<dbReference type="AlphaFoldDB" id="A0AAD5X4Y0"/>
<dbReference type="InterPro" id="IPR027417">
    <property type="entry name" value="P-loop_NTPase"/>
</dbReference>
<dbReference type="PROSITE" id="PS51883">
    <property type="entry name" value="OBG"/>
    <property type="match status" value="1"/>
</dbReference>
<dbReference type="CDD" id="cd01898">
    <property type="entry name" value="Obg"/>
    <property type="match status" value="1"/>
</dbReference>
<dbReference type="InterPro" id="IPR036726">
    <property type="entry name" value="GTP1_OBG_dom_sf"/>
</dbReference>
<dbReference type="GO" id="GO:0000287">
    <property type="term" value="F:magnesium ion binding"/>
    <property type="evidence" value="ECO:0007669"/>
    <property type="project" value="InterPro"/>
</dbReference>
<protein>
    <recommendedName>
        <fullName evidence="9">Obg family GTPase CgtA</fullName>
    </recommendedName>
</protein>
<dbReference type="PROSITE" id="PS50890">
    <property type="entry name" value="PUA"/>
    <property type="match status" value="1"/>
</dbReference>
<dbReference type="InterPro" id="IPR014100">
    <property type="entry name" value="GTP-bd_Obg/CgtA"/>
</dbReference>
<evidence type="ECO:0000256" key="1">
    <source>
        <dbReference type="ARBA" id="ARBA00007699"/>
    </source>
</evidence>
<dbReference type="GO" id="GO:0005739">
    <property type="term" value="C:mitochondrion"/>
    <property type="evidence" value="ECO:0007669"/>
    <property type="project" value="TreeGrafter"/>
</dbReference>
<dbReference type="EMBL" id="JADGJD010000084">
    <property type="protein sequence ID" value="KAJ3055334.1"/>
    <property type="molecule type" value="Genomic_DNA"/>
</dbReference>
<dbReference type="HAMAP" id="MF_01454">
    <property type="entry name" value="GTPase_Obg"/>
    <property type="match status" value="1"/>
</dbReference>
<comment type="caution">
    <text evidence="7">The sequence shown here is derived from an EMBL/GenBank/DDBJ whole genome shotgun (WGS) entry which is preliminary data.</text>
</comment>
<evidence type="ECO:0000313" key="8">
    <source>
        <dbReference type="Proteomes" id="UP001212841"/>
    </source>
</evidence>
<feature type="region of interest" description="Disordered" evidence="4">
    <location>
        <begin position="338"/>
        <end position="357"/>
    </location>
</feature>
<dbReference type="GO" id="GO:0005525">
    <property type="term" value="F:GTP binding"/>
    <property type="evidence" value="ECO:0007669"/>
    <property type="project" value="UniProtKB-KW"/>
</dbReference>
<evidence type="ECO:0000256" key="4">
    <source>
        <dbReference type="SAM" id="MobiDB-lite"/>
    </source>
</evidence>